<feature type="domain" description="Fork-head" evidence="7">
    <location>
        <begin position="67"/>
        <end position="162"/>
    </location>
</feature>
<dbReference type="CDD" id="cd20024">
    <property type="entry name" value="FH_FOXJ2-like"/>
    <property type="match status" value="1"/>
</dbReference>
<dbReference type="PROSITE" id="PS00658">
    <property type="entry name" value="FORK_HEAD_2"/>
    <property type="match status" value="1"/>
</dbReference>
<organism evidence="8 9">
    <name type="scientific">Rhizopus stolonifer</name>
    <name type="common">Rhizopus nigricans</name>
    <dbReference type="NCBI Taxonomy" id="4846"/>
    <lineage>
        <taxon>Eukaryota</taxon>
        <taxon>Fungi</taxon>
        <taxon>Fungi incertae sedis</taxon>
        <taxon>Mucoromycota</taxon>
        <taxon>Mucoromycotina</taxon>
        <taxon>Mucoromycetes</taxon>
        <taxon>Mucorales</taxon>
        <taxon>Mucorineae</taxon>
        <taxon>Rhizopodaceae</taxon>
        <taxon>Rhizopus</taxon>
    </lineage>
</organism>
<dbReference type="SUPFAM" id="SSF46785">
    <property type="entry name" value="Winged helix' DNA-binding domain"/>
    <property type="match status" value="1"/>
</dbReference>
<evidence type="ECO:0000256" key="1">
    <source>
        <dbReference type="ARBA" id="ARBA00023015"/>
    </source>
</evidence>
<dbReference type="Pfam" id="PF00250">
    <property type="entry name" value="Forkhead"/>
    <property type="match status" value="1"/>
</dbReference>
<dbReference type="Gene3D" id="1.10.10.10">
    <property type="entry name" value="Winged helix-like DNA-binding domain superfamily/Winged helix DNA-binding domain"/>
    <property type="match status" value="1"/>
</dbReference>
<dbReference type="GO" id="GO:0000981">
    <property type="term" value="F:DNA-binding transcription factor activity, RNA polymerase II-specific"/>
    <property type="evidence" value="ECO:0007669"/>
    <property type="project" value="TreeGrafter"/>
</dbReference>
<feature type="compositionally biased region" description="Low complexity" evidence="6">
    <location>
        <begin position="41"/>
        <end position="54"/>
    </location>
</feature>
<evidence type="ECO:0000259" key="7">
    <source>
        <dbReference type="PROSITE" id="PS50039"/>
    </source>
</evidence>
<dbReference type="PROSITE" id="PS50039">
    <property type="entry name" value="FORK_HEAD_3"/>
    <property type="match status" value="1"/>
</dbReference>
<accession>A0A367INR3</accession>
<evidence type="ECO:0000313" key="9">
    <source>
        <dbReference type="Proteomes" id="UP000253551"/>
    </source>
</evidence>
<keyword evidence="9" id="KW-1185">Reference proteome</keyword>
<dbReference type="PROSITE" id="PS00657">
    <property type="entry name" value="FORK_HEAD_1"/>
    <property type="match status" value="1"/>
</dbReference>
<evidence type="ECO:0000256" key="5">
    <source>
        <dbReference type="PROSITE-ProRule" id="PRU00089"/>
    </source>
</evidence>
<dbReference type="Proteomes" id="UP000253551">
    <property type="component" value="Unassembled WGS sequence"/>
</dbReference>
<dbReference type="GO" id="GO:0005634">
    <property type="term" value="C:nucleus"/>
    <property type="evidence" value="ECO:0007669"/>
    <property type="project" value="UniProtKB-SubCell"/>
</dbReference>
<reference evidence="8 9" key="1">
    <citation type="journal article" date="2018" name="G3 (Bethesda)">
        <title>Phylogenetic and Phylogenomic Definition of Rhizopus Species.</title>
        <authorList>
            <person name="Gryganskyi A.P."/>
            <person name="Golan J."/>
            <person name="Dolatabadi S."/>
            <person name="Mondo S."/>
            <person name="Robb S."/>
            <person name="Idnurm A."/>
            <person name="Muszewska A."/>
            <person name="Steczkiewicz K."/>
            <person name="Masonjones S."/>
            <person name="Liao H.L."/>
            <person name="Gajdeczka M.T."/>
            <person name="Anike F."/>
            <person name="Vuek A."/>
            <person name="Anishchenko I.M."/>
            <person name="Voigt K."/>
            <person name="de Hoog G.S."/>
            <person name="Smith M.E."/>
            <person name="Heitman J."/>
            <person name="Vilgalys R."/>
            <person name="Stajich J.E."/>
        </authorList>
    </citation>
    <scope>NUCLEOTIDE SEQUENCE [LARGE SCALE GENOMIC DNA]</scope>
    <source>
        <strain evidence="8 9">LSU 92-RS-03</strain>
    </source>
</reference>
<keyword evidence="2 5" id="KW-0238">DNA-binding</keyword>
<evidence type="ECO:0000256" key="3">
    <source>
        <dbReference type="ARBA" id="ARBA00023163"/>
    </source>
</evidence>
<gene>
    <name evidence="8" type="primary">FOXJ3_1</name>
    <name evidence="8" type="ORF">CU098_002310</name>
</gene>
<evidence type="ECO:0000256" key="4">
    <source>
        <dbReference type="ARBA" id="ARBA00023242"/>
    </source>
</evidence>
<dbReference type="SMART" id="SM00339">
    <property type="entry name" value="FH"/>
    <property type="match status" value="1"/>
</dbReference>
<dbReference type="AlphaFoldDB" id="A0A367INR3"/>
<dbReference type="PANTHER" id="PTHR46078">
    <property type="entry name" value="FORKHEAD BOX PROTEIN J2 FAMILY MEMBER"/>
    <property type="match status" value="1"/>
</dbReference>
<dbReference type="InterPro" id="IPR036388">
    <property type="entry name" value="WH-like_DNA-bd_sf"/>
</dbReference>
<dbReference type="InterPro" id="IPR045912">
    <property type="entry name" value="FOXJ2/3-like"/>
</dbReference>
<dbReference type="PRINTS" id="PR00053">
    <property type="entry name" value="FORKHEAD"/>
</dbReference>
<dbReference type="FunFam" id="1.10.10.10:FF:000135">
    <property type="entry name" value="forkhead box protein G1"/>
    <property type="match status" value="1"/>
</dbReference>
<feature type="region of interest" description="Disordered" evidence="6">
    <location>
        <begin position="315"/>
        <end position="355"/>
    </location>
</feature>
<keyword evidence="3" id="KW-0804">Transcription</keyword>
<comment type="subcellular location">
    <subcellularLocation>
        <location evidence="5">Nucleus</location>
    </subcellularLocation>
</comment>
<feature type="region of interest" description="Disordered" evidence="6">
    <location>
        <begin position="25"/>
        <end position="56"/>
    </location>
</feature>
<dbReference type="GO" id="GO:0000978">
    <property type="term" value="F:RNA polymerase II cis-regulatory region sequence-specific DNA binding"/>
    <property type="evidence" value="ECO:0007669"/>
    <property type="project" value="TreeGrafter"/>
</dbReference>
<proteinExistence type="predicted"/>
<evidence type="ECO:0000256" key="6">
    <source>
        <dbReference type="SAM" id="MobiDB-lite"/>
    </source>
</evidence>
<dbReference type="EMBL" id="PJQM01006657">
    <property type="protein sequence ID" value="RCH79315.1"/>
    <property type="molecule type" value="Genomic_DNA"/>
</dbReference>
<dbReference type="InterPro" id="IPR036390">
    <property type="entry name" value="WH_DNA-bd_sf"/>
</dbReference>
<dbReference type="InterPro" id="IPR018122">
    <property type="entry name" value="TF_fork_head_CS_1"/>
</dbReference>
<sequence>MYTVPNSMTSASKIHSPIDPSWIQSSSSSCFPKSNQETKQNKTNASSSTNTPPTLVDMRVEKNTEGKPPYSYATLIKYAIERSTGNKLTLSQIYQWVIDHYPYYGTAGSGWKNSIRHNLSLNKCFVRVPRPVNEPGKGSYWTVDQFAQPNDLKTKANRSKRPSGELNRAYSDSWSNNRRSLSSDAGAMRNYYNHPYGYERTFGYPNYHRHEGGWLPGRPNSTVTYSLPPSAINHMRNYESFYDIRNQYQTTHFYSHRQSCPELNSTNTFETNVPPFPIQQSDVSPASCDKEMYANPGMLKNTYDQRASNETKHFYNNQQRDTLPSPTLSVHTSSPTDNNYTLSSSPLENSPTHGSMKSPFYSNCLDIMANNQKQSNESIDSSCSSSPHLSSNSLCQPFSDSPKFSELMISEKNQQESNMIASDERFNYQAL</sequence>
<comment type="caution">
    <text evidence="8">The sequence shown here is derived from an EMBL/GenBank/DDBJ whole genome shotgun (WGS) entry which is preliminary data.</text>
</comment>
<name>A0A367INR3_RHIST</name>
<evidence type="ECO:0000313" key="8">
    <source>
        <dbReference type="EMBL" id="RCH79315.1"/>
    </source>
</evidence>
<evidence type="ECO:0000256" key="2">
    <source>
        <dbReference type="ARBA" id="ARBA00023125"/>
    </source>
</evidence>
<dbReference type="OrthoDB" id="5954824at2759"/>
<dbReference type="PANTHER" id="PTHR46078:SF2">
    <property type="entry name" value="FORK-HEAD DOMAIN-CONTAINING PROTEIN"/>
    <property type="match status" value="1"/>
</dbReference>
<keyword evidence="4 5" id="KW-0539">Nucleus</keyword>
<dbReference type="InterPro" id="IPR001766">
    <property type="entry name" value="Fork_head_dom"/>
</dbReference>
<feature type="region of interest" description="Disordered" evidence="6">
    <location>
        <begin position="151"/>
        <end position="178"/>
    </location>
</feature>
<keyword evidence="1" id="KW-0805">Transcription regulation</keyword>
<protein>
    <submittedName>
        <fullName evidence="8">Forkhead box protein J3</fullName>
    </submittedName>
</protein>
<dbReference type="STRING" id="4846.A0A367INR3"/>
<dbReference type="InterPro" id="IPR030456">
    <property type="entry name" value="TF_fork_head_CS_2"/>
</dbReference>
<feature type="DNA-binding region" description="Fork-head" evidence="5">
    <location>
        <begin position="67"/>
        <end position="162"/>
    </location>
</feature>